<evidence type="ECO:0000313" key="16">
    <source>
        <dbReference type="Proteomes" id="UP001431209"/>
    </source>
</evidence>
<dbReference type="InterPro" id="IPR011009">
    <property type="entry name" value="Kinase-like_dom_sf"/>
</dbReference>
<dbReference type="PROSITE" id="PS50011">
    <property type="entry name" value="PROTEIN_KINASE_DOM"/>
    <property type="match status" value="1"/>
</dbReference>
<evidence type="ECO:0000256" key="2">
    <source>
        <dbReference type="ARBA" id="ARBA00022527"/>
    </source>
</evidence>
<feature type="compositionally biased region" description="Basic and acidic residues" evidence="13">
    <location>
        <begin position="228"/>
        <end position="239"/>
    </location>
</feature>
<accession>A0AAW2ZC68</accession>
<dbReference type="Gene3D" id="1.10.510.10">
    <property type="entry name" value="Transferase(Phosphotransferase) domain 1"/>
    <property type="match status" value="1"/>
</dbReference>
<evidence type="ECO:0000256" key="12">
    <source>
        <dbReference type="SAM" id="Coils"/>
    </source>
</evidence>
<dbReference type="EC" id="2.7.11.1" evidence="1"/>
<evidence type="ECO:0000256" key="7">
    <source>
        <dbReference type="ARBA" id="ARBA00023193"/>
    </source>
</evidence>
<comment type="catalytic activity">
    <reaction evidence="9">
        <text>L-threonyl-[protein] + ATP = O-phospho-L-threonyl-[protein] + ADP + H(+)</text>
        <dbReference type="Rhea" id="RHEA:46608"/>
        <dbReference type="Rhea" id="RHEA-COMP:11060"/>
        <dbReference type="Rhea" id="RHEA-COMP:11605"/>
        <dbReference type="ChEBI" id="CHEBI:15378"/>
        <dbReference type="ChEBI" id="CHEBI:30013"/>
        <dbReference type="ChEBI" id="CHEBI:30616"/>
        <dbReference type="ChEBI" id="CHEBI:61977"/>
        <dbReference type="ChEBI" id="CHEBI:456216"/>
        <dbReference type="EC" id="2.7.11.1"/>
    </reaction>
    <physiologicalReaction direction="left-to-right" evidence="9">
        <dbReference type="Rhea" id="RHEA:46609"/>
    </physiologicalReaction>
</comment>
<dbReference type="GO" id="GO:0017148">
    <property type="term" value="P:negative regulation of translation"/>
    <property type="evidence" value="ECO:0007669"/>
    <property type="project" value="UniProtKB-KW"/>
</dbReference>
<keyword evidence="15" id="KW-0396">Initiation factor</keyword>
<evidence type="ECO:0000256" key="4">
    <source>
        <dbReference type="ARBA" id="ARBA00022741"/>
    </source>
</evidence>
<evidence type="ECO:0000256" key="8">
    <source>
        <dbReference type="ARBA" id="ARBA00037982"/>
    </source>
</evidence>
<dbReference type="PANTHER" id="PTHR11042:SF160">
    <property type="entry name" value="EUKARYOTIC TRANSLATION INITIATION FACTOR 2-ALPHA KINASE 1"/>
    <property type="match status" value="1"/>
</dbReference>
<dbReference type="GO" id="GO:0005634">
    <property type="term" value="C:nucleus"/>
    <property type="evidence" value="ECO:0007669"/>
    <property type="project" value="TreeGrafter"/>
</dbReference>
<evidence type="ECO:0000256" key="11">
    <source>
        <dbReference type="PROSITE-ProRule" id="PRU10141"/>
    </source>
</evidence>
<dbReference type="Proteomes" id="UP001431209">
    <property type="component" value="Unassembled WGS sequence"/>
</dbReference>
<evidence type="ECO:0000313" key="15">
    <source>
        <dbReference type="EMBL" id="KAL0486766.1"/>
    </source>
</evidence>
<dbReference type="CDD" id="cd13996">
    <property type="entry name" value="STKc_EIF2AK"/>
    <property type="match status" value="1"/>
</dbReference>
<feature type="region of interest" description="Disordered" evidence="13">
    <location>
        <begin position="160"/>
        <end position="268"/>
    </location>
</feature>
<dbReference type="GO" id="GO:0004694">
    <property type="term" value="F:eukaryotic translation initiation factor 2alpha kinase activity"/>
    <property type="evidence" value="ECO:0007669"/>
    <property type="project" value="TreeGrafter"/>
</dbReference>
<feature type="domain" description="Protein kinase" evidence="14">
    <location>
        <begin position="404"/>
        <end position="798"/>
    </location>
</feature>
<protein>
    <recommendedName>
        <fullName evidence="1">non-specific serine/threonine protein kinase</fullName>
        <ecNumber evidence="1">2.7.11.1</ecNumber>
    </recommendedName>
</protein>
<keyword evidence="5 15" id="KW-0418">Kinase</keyword>
<feature type="region of interest" description="Disordered" evidence="13">
    <location>
        <begin position="71"/>
        <end position="91"/>
    </location>
</feature>
<dbReference type="Gene3D" id="3.30.200.20">
    <property type="entry name" value="Phosphorylase Kinase, domain 1"/>
    <property type="match status" value="1"/>
</dbReference>
<comment type="caution">
    <text evidence="15">The sequence shown here is derived from an EMBL/GenBank/DDBJ whole genome shotgun (WGS) entry which is preliminary data.</text>
</comment>
<evidence type="ECO:0000256" key="10">
    <source>
        <dbReference type="ARBA" id="ARBA00048977"/>
    </source>
</evidence>
<dbReference type="Pfam" id="PF00069">
    <property type="entry name" value="Pkinase"/>
    <property type="match status" value="2"/>
</dbReference>
<evidence type="ECO:0000256" key="5">
    <source>
        <dbReference type="ARBA" id="ARBA00022777"/>
    </source>
</evidence>
<dbReference type="EMBL" id="JAOPGA020001266">
    <property type="protein sequence ID" value="KAL0486766.1"/>
    <property type="molecule type" value="Genomic_DNA"/>
</dbReference>
<feature type="compositionally biased region" description="Acidic residues" evidence="13">
    <location>
        <begin position="182"/>
        <end position="194"/>
    </location>
</feature>
<keyword evidence="12" id="KW-0175">Coiled coil</keyword>
<gene>
    <name evidence="15" type="ORF">AKO1_012124</name>
</gene>
<dbReference type="PROSITE" id="PS00108">
    <property type="entry name" value="PROTEIN_KINASE_ST"/>
    <property type="match status" value="1"/>
</dbReference>
<feature type="region of interest" description="Disordered" evidence="13">
    <location>
        <begin position="535"/>
        <end position="556"/>
    </location>
</feature>
<dbReference type="InterPro" id="IPR000719">
    <property type="entry name" value="Prot_kinase_dom"/>
</dbReference>
<keyword evidence="15" id="KW-0648">Protein biosynthesis</keyword>
<feature type="compositionally biased region" description="Polar residues" evidence="13">
    <location>
        <begin position="1"/>
        <end position="10"/>
    </location>
</feature>
<feature type="compositionally biased region" description="Low complexity" evidence="13">
    <location>
        <begin position="71"/>
        <end position="89"/>
    </location>
</feature>
<dbReference type="GO" id="GO:0005737">
    <property type="term" value="C:cytoplasm"/>
    <property type="evidence" value="ECO:0007669"/>
    <property type="project" value="TreeGrafter"/>
</dbReference>
<evidence type="ECO:0000259" key="14">
    <source>
        <dbReference type="PROSITE" id="PS50011"/>
    </source>
</evidence>
<feature type="region of interest" description="Disordered" evidence="13">
    <location>
        <begin position="1"/>
        <end position="24"/>
    </location>
</feature>
<evidence type="ECO:0000256" key="13">
    <source>
        <dbReference type="SAM" id="MobiDB-lite"/>
    </source>
</evidence>
<dbReference type="SMART" id="SM00220">
    <property type="entry name" value="S_TKc"/>
    <property type="match status" value="1"/>
</dbReference>
<dbReference type="SUPFAM" id="SSF56112">
    <property type="entry name" value="Protein kinase-like (PK-like)"/>
    <property type="match status" value="1"/>
</dbReference>
<reference evidence="15 16" key="1">
    <citation type="submission" date="2024-03" db="EMBL/GenBank/DDBJ databases">
        <title>The Acrasis kona genome and developmental transcriptomes reveal deep origins of eukaryotic multicellular pathways.</title>
        <authorList>
            <person name="Sheikh S."/>
            <person name="Fu C.-J."/>
            <person name="Brown M.W."/>
            <person name="Baldauf S.L."/>
        </authorList>
    </citation>
    <scope>NUCLEOTIDE SEQUENCE [LARGE SCALE GENOMIC DNA]</scope>
    <source>
        <strain evidence="15 16">ATCC MYA-3509</strain>
    </source>
</reference>
<feature type="compositionally biased region" description="Low complexity" evidence="13">
    <location>
        <begin position="241"/>
        <end position="264"/>
    </location>
</feature>
<proteinExistence type="inferred from homology"/>
<keyword evidence="2" id="KW-0723">Serine/threonine-protein kinase</keyword>
<dbReference type="InterPro" id="IPR008271">
    <property type="entry name" value="Ser/Thr_kinase_AS"/>
</dbReference>
<feature type="binding site" evidence="11">
    <location>
        <position position="433"/>
    </location>
    <ligand>
        <name>ATP</name>
        <dbReference type="ChEBI" id="CHEBI:30616"/>
    </ligand>
</feature>
<evidence type="ECO:0000256" key="1">
    <source>
        <dbReference type="ARBA" id="ARBA00012513"/>
    </source>
</evidence>
<dbReference type="InterPro" id="IPR017441">
    <property type="entry name" value="Protein_kinase_ATP_BS"/>
</dbReference>
<organism evidence="15 16">
    <name type="scientific">Acrasis kona</name>
    <dbReference type="NCBI Taxonomy" id="1008807"/>
    <lineage>
        <taxon>Eukaryota</taxon>
        <taxon>Discoba</taxon>
        <taxon>Heterolobosea</taxon>
        <taxon>Tetramitia</taxon>
        <taxon>Eutetramitia</taxon>
        <taxon>Acrasidae</taxon>
        <taxon>Acrasis</taxon>
    </lineage>
</organism>
<feature type="compositionally biased region" description="Polar residues" evidence="13">
    <location>
        <begin position="215"/>
        <end position="227"/>
    </location>
</feature>
<sequence length="829" mass="95024">MQHIFSNNDYTNKKSSRNTYTKRSYQDELSLDGDDFFFPKQDSPKETYINIKNHKEKALERMCSDIESKYGSSVDSFSGSPSSLLTSSSDENENNATADIIGNLLSTSTMSSSSTAESFRADSYMEQAFKKKIATKSAPPLAPIVAKSLPIIEKHFKPMDKNINSSNEKEKKKRWFKANLESDSDEDDYTDEDTCSSQDMSPLHSKNGLSYPLPSRQSSPTISLQKSELSRLIEEEQRGRSFSSPSEPSSATTSTLSASAFETLPPQDEDKLKRSELTVFLLQHVCRQFNPDPEFFQSMCAQLYDKGYLDDEKFLDKEYLKRACKGFMVDVLKNWPLHNQDSKIKRSESMGSFMSHLTSGQQRPSTSSNINFQMPTAAPLHKHNSSMPFYDDMFYNPSRFQADFLSKQIIGKGAFGCVYKSKHRIDGFEYAIKRVKFSFKNVSELESSYRMVIREVHGLASCDHPNVIRYNQAWFEPCRQSDYHPVEGTDGLNISSCDGHCDVMMSESSEHSFANNKTSNELVVSNHFVHHHPFQTTTTSSSSTTTATDHNNASTIPDSPVNMSYLEYAIERRNDEEKWRTEVKTLFDNMFNVRNLKFEMFLFIQMQLCQQRTLEDWLWNDGRVKEGFVDSRSACRYILQIANGMEHVHEKGLIHRDLKPPNIFLSDDGNIKIGDFGLAKFAFQMDNNLMMQYSESMDNHTCGVGTFLYASPEQLSRKDYDCKSDVFSLGIIFFEMLHPVATRSERAHVLSQVRCGVIPDDMMKKFPKQMKLIQWCVKESCEDRPDMKQVVQGILEFEDLKNDLQETIKAQHDMILQLQKELEELKLKM</sequence>
<comment type="catalytic activity">
    <reaction evidence="10">
        <text>L-seryl-[protein] + ATP = O-phospho-L-seryl-[protein] + ADP + H(+)</text>
        <dbReference type="Rhea" id="RHEA:17989"/>
        <dbReference type="Rhea" id="RHEA-COMP:9863"/>
        <dbReference type="Rhea" id="RHEA-COMP:11604"/>
        <dbReference type="ChEBI" id="CHEBI:15378"/>
        <dbReference type="ChEBI" id="CHEBI:29999"/>
        <dbReference type="ChEBI" id="CHEBI:30616"/>
        <dbReference type="ChEBI" id="CHEBI:83421"/>
        <dbReference type="ChEBI" id="CHEBI:456216"/>
        <dbReference type="EC" id="2.7.11.1"/>
    </reaction>
    <physiologicalReaction direction="left-to-right" evidence="10">
        <dbReference type="Rhea" id="RHEA:17990"/>
    </physiologicalReaction>
</comment>
<evidence type="ECO:0000256" key="9">
    <source>
        <dbReference type="ARBA" id="ARBA00048659"/>
    </source>
</evidence>
<dbReference type="PROSITE" id="PS00107">
    <property type="entry name" value="PROTEIN_KINASE_ATP"/>
    <property type="match status" value="1"/>
</dbReference>
<keyword evidence="16" id="KW-1185">Reference proteome</keyword>
<evidence type="ECO:0000256" key="6">
    <source>
        <dbReference type="ARBA" id="ARBA00022840"/>
    </source>
</evidence>
<dbReference type="GO" id="GO:0005524">
    <property type="term" value="F:ATP binding"/>
    <property type="evidence" value="ECO:0007669"/>
    <property type="project" value="UniProtKB-UniRule"/>
</dbReference>
<dbReference type="GO" id="GO:0003743">
    <property type="term" value="F:translation initiation factor activity"/>
    <property type="evidence" value="ECO:0007669"/>
    <property type="project" value="UniProtKB-KW"/>
</dbReference>
<dbReference type="InterPro" id="IPR050339">
    <property type="entry name" value="CC_SR_Kinase"/>
</dbReference>
<keyword evidence="4 11" id="KW-0547">Nucleotide-binding</keyword>
<feature type="compositionally biased region" description="Low complexity" evidence="13">
    <location>
        <begin position="536"/>
        <end position="548"/>
    </location>
</feature>
<name>A0AAW2ZC68_9EUKA</name>
<keyword evidence="6 11" id="KW-0067">ATP-binding</keyword>
<keyword evidence="3" id="KW-0808">Transferase</keyword>
<comment type="similarity">
    <text evidence="8">Belongs to the protein kinase superfamily. Ser/Thr protein kinase family. GCN2 subfamily.</text>
</comment>
<evidence type="ECO:0000256" key="3">
    <source>
        <dbReference type="ARBA" id="ARBA00022679"/>
    </source>
</evidence>
<dbReference type="PANTHER" id="PTHR11042">
    <property type="entry name" value="EUKARYOTIC TRANSLATION INITIATION FACTOR 2-ALPHA KINASE EIF2-ALPHA KINASE -RELATED"/>
    <property type="match status" value="1"/>
</dbReference>
<dbReference type="AlphaFoldDB" id="A0AAW2ZC68"/>
<feature type="coiled-coil region" evidence="12">
    <location>
        <begin position="801"/>
        <end position="828"/>
    </location>
</feature>
<keyword evidence="7" id="KW-0652">Protein synthesis inhibitor</keyword>